<gene>
    <name evidence="4" type="ORF">PBAT_23895</name>
</gene>
<evidence type="ECO:0000313" key="5">
    <source>
        <dbReference type="Proteomes" id="UP000077355"/>
    </source>
</evidence>
<keyword evidence="2" id="KW-0812">Transmembrane</keyword>
<dbReference type="EMBL" id="LVJI01000054">
    <property type="protein sequence ID" value="OAB40349.1"/>
    <property type="molecule type" value="Genomic_DNA"/>
</dbReference>
<name>A0A168JA52_9BACL</name>
<dbReference type="OrthoDB" id="9805663at2"/>
<feature type="transmembrane region" description="Helical" evidence="2">
    <location>
        <begin position="122"/>
        <end position="140"/>
    </location>
</feature>
<dbReference type="SMART" id="SM00829">
    <property type="entry name" value="PKS_ER"/>
    <property type="match status" value="1"/>
</dbReference>
<organism evidence="4 5">
    <name type="scientific">Paenibacillus antarcticus</name>
    <dbReference type="NCBI Taxonomy" id="253703"/>
    <lineage>
        <taxon>Bacteria</taxon>
        <taxon>Bacillati</taxon>
        <taxon>Bacillota</taxon>
        <taxon>Bacilli</taxon>
        <taxon>Bacillales</taxon>
        <taxon>Paenibacillaceae</taxon>
        <taxon>Paenibacillus</taxon>
    </lineage>
</organism>
<keyword evidence="5" id="KW-1185">Reference proteome</keyword>
<keyword evidence="1" id="KW-0560">Oxidoreductase</keyword>
<dbReference type="InterPro" id="IPR013149">
    <property type="entry name" value="ADH-like_C"/>
</dbReference>
<dbReference type="AlphaFoldDB" id="A0A168JA52"/>
<comment type="caution">
    <text evidence="4">The sequence shown here is derived from an EMBL/GenBank/DDBJ whole genome shotgun (WGS) entry which is preliminary data.</text>
</comment>
<dbReference type="PANTHER" id="PTHR43205:SF7">
    <property type="entry name" value="PROSTAGLANDIN REDUCTASE 1"/>
    <property type="match status" value="1"/>
</dbReference>
<dbReference type="Pfam" id="PF16884">
    <property type="entry name" value="ADH_N_2"/>
    <property type="match status" value="1"/>
</dbReference>
<feature type="domain" description="Enoyl reductase (ER)" evidence="3">
    <location>
        <begin position="22"/>
        <end position="334"/>
    </location>
</feature>
<dbReference type="FunFam" id="3.40.50.720:FF:000121">
    <property type="entry name" value="Prostaglandin reductase 2"/>
    <property type="match status" value="1"/>
</dbReference>
<dbReference type="Gene3D" id="3.40.50.720">
    <property type="entry name" value="NAD(P)-binding Rossmann-like Domain"/>
    <property type="match status" value="1"/>
</dbReference>
<dbReference type="Pfam" id="PF00107">
    <property type="entry name" value="ADH_zinc_N"/>
    <property type="match status" value="1"/>
</dbReference>
<dbReference type="PANTHER" id="PTHR43205">
    <property type="entry name" value="PROSTAGLANDIN REDUCTASE"/>
    <property type="match status" value="1"/>
</dbReference>
<accession>A0A168JA52</accession>
<reference evidence="4 5" key="1">
    <citation type="submission" date="2016-03" db="EMBL/GenBank/DDBJ databases">
        <title>Draft genome sequence of Paenibacillus antarcticus CECT 5836.</title>
        <authorList>
            <person name="Shin S.-K."/>
            <person name="Yi H."/>
        </authorList>
    </citation>
    <scope>NUCLEOTIDE SEQUENCE [LARGE SCALE GENOMIC DNA]</scope>
    <source>
        <strain evidence="4 5">CECT 5836</strain>
    </source>
</reference>
<evidence type="ECO:0000256" key="2">
    <source>
        <dbReference type="SAM" id="Phobius"/>
    </source>
</evidence>
<dbReference type="InterPro" id="IPR045010">
    <property type="entry name" value="MDR_fam"/>
</dbReference>
<evidence type="ECO:0000259" key="3">
    <source>
        <dbReference type="SMART" id="SM00829"/>
    </source>
</evidence>
<keyword evidence="2" id="KW-0472">Membrane</keyword>
<dbReference type="Gene3D" id="3.90.180.10">
    <property type="entry name" value="Medium-chain alcohol dehydrogenases, catalytic domain"/>
    <property type="match status" value="1"/>
</dbReference>
<dbReference type="Proteomes" id="UP000077355">
    <property type="component" value="Unassembled WGS sequence"/>
</dbReference>
<dbReference type="CDD" id="cd05288">
    <property type="entry name" value="PGDH"/>
    <property type="match status" value="1"/>
</dbReference>
<feature type="transmembrane region" description="Helical" evidence="2">
    <location>
        <begin position="152"/>
        <end position="169"/>
    </location>
</feature>
<dbReference type="InterPro" id="IPR020843">
    <property type="entry name" value="ER"/>
</dbReference>
<dbReference type="RefSeq" id="WP_068653151.1">
    <property type="nucleotide sequence ID" value="NZ_CP043611.1"/>
</dbReference>
<proteinExistence type="predicted"/>
<protein>
    <submittedName>
        <fullName evidence="4">NADP-dependent oxidoreductase</fullName>
    </submittedName>
</protein>
<dbReference type="InterPro" id="IPR041694">
    <property type="entry name" value="ADH_N_2"/>
</dbReference>
<dbReference type="InterPro" id="IPR011032">
    <property type="entry name" value="GroES-like_sf"/>
</dbReference>
<dbReference type="InterPro" id="IPR036291">
    <property type="entry name" value="NAD(P)-bd_dom_sf"/>
</dbReference>
<evidence type="ECO:0000313" key="4">
    <source>
        <dbReference type="EMBL" id="OAB40349.1"/>
    </source>
</evidence>
<evidence type="ECO:0000256" key="1">
    <source>
        <dbReference type="ARBA" id="ARBA00023002"/>
    </source>
</evidence>
<sequence>MNQQYTNKQILLASRPVGMPIDQNFEFKEIPVSEAQDGQVVVRTLYLSVDPYMRGRMNDAKSYIPAYKLNEVITGGIVGEVVESKSDLFKAGDKILGMLGWQLYNTVDAKTIRKIDDSMAPVSAYLSVLGLTGLTAYFGLLDIGQPKEGETVVVSGAAGAVGMLVGQIAKIKGTRVVGIAGSDEKCTYLKNELGFDEVINYKTTTNLDQALKEACPNGVDVYFDNVGGTISDAVMNVLNDYARIPLCGAISSYNSTDGDIGPRILTKMIKTRSLMKGFVLSDYAARQPEGLQELGQWLSEGKLKYEETIVEGFDNAIDAFLQLFQGTNLGKMLVKVSDSKE</sequence>
<dbReference type="SUPFAM" id="SSF50129">
    <property type="entry name" value="GroES-like"/>
    <property type="match status" value="1"/>
</dbReference>
<dbReference type="GO" id="GO:0016628">
    <property type="term" value="F:oxidoreductase activity, acting on the CH-CH group of donors, NAD or NADP as acceptor"/>
    <property type="evidence" value="ECO:0007669"/>
    <property type="project" value="InterPro"/>
</dbReference>
<dbReference type="SUPFAM" id="SSF51735">
    <property type="entry name" value="NAD(P)-binding Rossmann-fold domains"/>
    <property type="match status" value="1"/>
</dbReference>
<keyword evidence="2" id="KW-1133">Transmembrane helix</keyword>